<dbReference type="Proteomes" id="UP000828390">
    <property type="component" value="Unassembled WGS sequence"/>
</dbReference>
<protein>
    <submittedName>
        <fullName evidence="1">Uncharacterized protein</fullName>
    </submittedName>
</protein>
<proteinExistence type="predicted"/>
<accession>A0A9D4BB13</accession>
<evidence type="ECO:0000313" key="2">
    <source>
        <dbReference type="Proteomes" id="UP000828390"/>
    </source>
</evidence>
<reference evidence="1" key="1">
    <citation type="journal article" date="2019" name="bioRxiv">
        <title>The Genome of the Zebra Mussel, Dreissena polymorpha: A Resource for Invasive Species Research.</title>
        <authorList>
            <person name="McCartney M.A."/>
            <person name="Auch B."/>
            <person name="Kono T."/>
            <person name="Mallez S."/>
            <person name="Zhang Y."/>
            <person name="Obille A."/>
            <person name="Becker A."/>
            <person name="Abrahante J.E."/>
            <person name="Garbe J."/>
            <person name="Badalamenti J.P."/>
            <person name="Herman A."/>
            <person name="Mangelson H."/>
            <person name="Liachko I."/>
            <person name="Sullivan S."/>
            <person name="Sone E.D."/>
            <person name="Koren S."/>
            <person name="Silverstein K.A.T."/>
            <person name="Beckman K.B."/>
            <person name="Gohl D.M."/>
        </authorList>
    </citation>
    <scope>NUCLEOTIDE SEQUENCE</scope>
    <source>
        <strain evidence="1">Duluth1</strain>
        <tissue evidence="1">Whole animal</tissue>
    </source>
</reference>
<dbReference type="AlphaFoldDB" id="A0A9D4BB13"/>
<organism evidence="1 2">
    <name type="scientific">Dreissena polymorpha</name>
    <name type="common">Zebra mussel</name>
    <name type="synonym">Mytilus polymorpha</name>
    <dbReference type="NCBI Taxonomy" id="45954"/>
    <lineage>
        <taxon>Eukaryota</taxon>
        <taxon>Metazoa</taxon>
        <taxon>Spiralia</taxon>
        <taxon>Lophotrochozoa</taxon>
        <taxon>Mollusca</taxon>
        <taxon>Bivalvia</taxon>
        <taxon>Autobranchia</taxon>
        <taxon>Heteroconchia</taxon>
        <taxon>Euheterodonta</taxon>
        <taxon>Imparidentia</taxon>
        <taxon>Neoheterodontei</taxon>
        <taxon>Myida</taxon>
        <taxon>Dreissenoidea</taxon>
        <taxon>Dreissenidae</taxon>
        <taxon>Dreissena</taxon>
    </lineage>
</organism>
<dbReference type="EMBL" id="JAIWYP010000016">
    <property type="protein sequence ID" value="KAH3695901.1"/>
    <property type="molecule type" value="Genomic_DNA"/>
</dbReference>
<keyword evidence="2" id="KW-1185">Reference proteome</keyword>
<evidence type="ECO:0000313" key="1">
    <source>
        <dbReference type="EMBL" id="KAH3695901.1"/>
    </source>
</evidence>
<sequence>MNMQINERGRKVILVCEEEAFQFTTRDGETIEKTLIEDLKSTQDEIDTRVIMYALYKKEQGNNTIQIRSLDSDIFCISLYYIQLFDGCKILFDTGAGNHRKLFYMNDVATG</sequence>
<comment type="caution">
    <text evidence="1">The sequence shown here is derived from an EMBL/GenBank/DDBJ whole genome shotgun (WGS) entry which is preliminary data.</text>
</comment>
<name>A0A9D4BB13_DREPO</name>
<reference evidence="1" key="2">
    <citation type="submission" date="2020-11" db="EMBL/GenBank/DDBJ databases">
        <authorList>
            <person name="McCartney M.A."/>
            <person name="Auch B."/>
            <person name="Kono T."/>
            <person name="Mallez S."/>
            <person name="Becker A."/>
            <person name="Gohl D.M."/>
            <person name="Silverstein K.A.T."/>
            <person name="Koren S."/>
            <person name="Bechman K.B."/>
            <person name="Herman A."/>
            <person name="Abrahante J.E."/>
            <person name="Garbe J."/>
        </authorList>
    </citation>
    <scope>NUCLEOTIDE SEQUENCE</scope>
    <source>
        <strain evidence="1">Duluth1</strain>
        <tissue evidence="1">Whole animal</tissue>
    </source>
</reference>
<gene>
    <name evidence="1" type="ORF">DPMN_083359</name>
</gene>